<dbReference type="HAMAP" id="MF_00469">
    <property type="entry name" value="TrhO"/>
    <property type="match status" value="1"/>
</dbReference>
<dbReference type="EMBL" id="NGKB01000008">
    <property type="protein sequence ID" value="RSU13705.1"/>
    <property type="molecule type" value="Genomic_DNA"/>
</dbReference>
<comment type="catalytic activity">
    <reaction evidence="2">
        <text>uridine(34) in tRNA + AH2 + O2 = 5-hydroxyuridine(34) in tRNA + A + H2O</text>
        <dbReference type="Rhea" id="RHEA:64224"/>
        <dbReference type="Rhea" id="RHEA-COMP:11727"/>
        <dbReference type="Rhea" id="RHEA-COMP:13381"/>
        <dbReference type="ChEBI" id="CHEBI:13193"/>
        <dbReference type="ChEBI" id="CHEBI:15377"/>
        <dbReference type="ChEBI" id="CHEBI:15379"/>
        <dbReference type="ChEBI" id="CHEBI:17499"/>
        <dbReference type="ChEBI" id="CHEBI:65315"/>
        <dbReference type="ChEBI" id="CHEBI:136877"/>
    </reaction>
</comment>
<comment type="similarity">
    <text evidence="2">Belongs to the TrhO family.</text>
</comment>
<dbReference type="PROSITE" id="PS50206">
    <property type="entry name" value="RHODANESE_3"/>
    <property type="match status" value="1"/>
</dbReference>
<keyword evidence="2" id="KW-0819">tRNA processing</keyword>
<evidence type="ECO:0000256" key="2">
    <source>
        <dbReference type="HAMAP-Rule" id="MF_00469"/>
    </source>
</evidence>
<protein>
    <recommendedName>
        <fullName evidence="2">tRNA uridine(34) hydroxylase</fullName>
        <ecNumber evidence="2">1.14.-.-</ecNumber>
    </recommendedName>
    <alternativeName>
        <fullName evidence="2">tRNA hydroxylation protein O</fullName>
    </alternativeName>
</protein>
<dbReference type="EC" id="1.14.-.-" evidence="2"/>
<keyword evidence="5" id="KW-1185">Reference proteome</keyword>
<dbReference type="PANTHER" id="PTHR43268">
    <property type="entry name" value="THIOSULFATE SULFURTRANSFERASE/RHODANESE-LIKE DOMAIN-CONTAINING PROTEIN 2"/>
    <property type="match status" value="1"/>
</dbReference>
<dbReference type="GO" id="GO:0016705">
    <property type="term" value="F:oxidoreductase activity, acting on paired donors, with incorporation or reduction of molecular oxygen"/>
    <property type="evidence" value="ECO:0007669"/>
    <property type="project" value="UniProtKB-UniRule"/>
</dbReference>
<gene>
    <name evidence="2" type="primary">trhO</name>
    <name evidence="4" type="ORF">CBF28_09480</name>
</gene>
<dbReference type="InterPro" id="IPR040503">
    <property type="entry name" value="TRHO_N"/>
</dbReference>
<dbReference type="Pfam" id="PF12368">
    <property type="entry name" value="Rhodanese_C"/>
    <property type="match status" value="1"/>
</dbReference>
<organism evidence="4 5">
    <name type="scientific">Vagococcus carniphilus</name>
    <dbReference type="NCBI Taxonomy" id="218144"/>
    <lineage>
        <taxon>Bacteria</taxon>
        <taxon>Bacillati</taxon>
        <taxon>Bacillota</taxon>
        <taxon>Bacilli</taxon>
        <taxon>Lactobacillales</taxon>
        <taxon>Enterococcaceae</taxon>
        <taxon>Vagococcus</taxon>
    </lineage>
</organism>
<dbReference type="OrthoDB" id="9778326at2"/>
<dbReference type="InterPro" id="IPR020936">
    <property type="entry name" value="TrhO"/>
</dbReference>
<dbReference type="Proteomes" id="UP000288028">
    <property type="component" value="Unassembled WGS sequence"/>
</dbReference>
<accession>A0A430B050</accession>
<evidence type="ECO:0000259" key="3">
    <source>
        <dbReference type="PROSITE" id="PS50206"/>
    </source>
</evidence>
<evidence type="ECO:0000256" key="1">
    <source>
        <dbReference type="ARBA" id="ARBA00023002"/>
    </source>
</evidence>
<dbReference type="InterPro" id="IPR022111">
    <property type="entry name" value="Rhodanese_C"/>
</dbReference>
<dbReference type="NCBIfam" id="NF001135">
    <property type="entry name" value="PRK00142.1-3"/>
    <property type="match status" value="1"/>
</dbReference>
<dbReference type="Gene3D" id="3.30.70.100">
    <property type="match status" value="1"/>
</dbReference>
<comment type="caution">
    <text evidence="4">The sequence shown here is derived from an EMBL/GenBank/DDBJ whole genome shotgun (WGS) entry which is preliminary data.</text>
</comment>
<proteinExistence type="inferred from homology"/>
<dbReference type="SMART" id="SM00450">
    <property type="entry name" value="RHOD"/>
    <property type="match status" value="1"/>
</dbReference>
<dbReference type="GO" id="GO:0006400">
    <property type="term" value="P:tRNA modification"/>
    <property type="evidence" value="ECO:0007669"/>
    <property type="project" value="UniProtKB-UniRule"/>
</dbReference>
<sequence>MLLFYSPLNYNSLVQTRGGIALSKYQVLLYYLYVPLENPEEFAKEHLAFCQSINLKGRILVANEGINGTLSGLTEDTEKYIAHMRADERFKDIFFKIDPSEEQAFKKMFVRPRPELVSLSLEDDIDPLELTGAYLSPKEFKEAILDEDTVVIDARNDYEYDLGHFKGAVRPDIRSFRELPQWIRDNKEEFMDKRVVTYCTGGIRCEKFSGWLVREGFKDVGQLHGGIATYGRDPEVQGELWDGAMYVFDERISVPINHVNPVIVGKDWFDGTPSERYVNCANPECNRQILCSEENEHKYLRGCSHNCRVHERNRYVVENNLSLTDWQERVEALGETFKELVK</sequence>
<dbReference type="CDD" id="cd01518">
    <property type="entry name" value="RHOD_YceA"/>
    <property type="match status" value="1"/>
</dbReference>
<reference evidence="4 5" key="1">
    <citation type="submission" date="2017-05" db="EMBL/GenBank/DDBJ databases">
        <title>Vagococcus spp. assemblies.</title>
        <authorList>
            <person name="Gulvik C.A."/>
        </authorList>
    </citation>
    <scope>NUCLEOTIDE SEQUENCE [LARGE SCALE GENOMIC DNA]</scope>
    <source>
        <strain evidence="4 5">SS1714</strain>
    </source>
</reference>
<dbReference type="Pfam" id="PF17773">
    <property type="entry name" value="UPF0176_N"/>
    <property type="match status" value="1"/>
</dbReference>
<dbReference type="AlphaFoldDB" id="A0A430B050"/>
<comment type="function">
    <text evidence="2">Catalyzes oxygen-dependent 5-hydroxyuridine (ho5U) modification at position 34 in tRNAs.</text>
</comment>
<evidence type="ECO:0000313" key="4">
    <source>
        <dbReference type="EMBL" id="RSU13705.1"/>
    </source>
</evidence>
<feature type="domain" description="Rhodanese" evidence="3">
    <location>
        <begin position="145"/>
        <end position="239"/>
    </location>
</feature>
<name>A0A430B050_9ENTE</name>
<dbReference type="SUPFAM" id="SSF52821">
    <property type="entry name" value="Rhodanese/Cell cycle control phosphatase"/>
    <property type="match status" value="1"/>
</dbReference>
<dbReference type="Pfam" id="PF00581">
    <property type="entry name" value="Rhodanese"/>
    <property type="match status" value="1"/>
</dbReference>
<dbReference type="InterPro" id="IPR036873">
    <property type="entry name" value="Rhodanese-like_dom_sf"/>
</dbReference>
<evidence type="ECO:0000313" key="5">
    <source>
        <dbReference type="Proteomes" id="UP000288028"/>
    </source>
</evidence>
<keyword evidence="1 2" id="KW-0560">Oxidoreductase</keyword>
<dbReference type="InterPro" id="IPR001763">
    <property type="entry name" value="Rhodanese-like_dom"/>
</dbReference>
<dbReference type="Gene3D" id="3.40.250.10">
    <property type="entry name" value="Rhodanese-like domain"/>
    <property type="match status" value="1"/>
</dbReference>
<dbReference type="PANTHER" id="PTHR43268:SF3">
    <property type="entry name" value="RHODANESE-LIKE DOMAIN-CONTAINING PROTEIN 7-RELATED"/>
    <property type="match status" value="1"/>
</dbReference>